<dbReference type="AlphaFoldDB" id="A0A5Q0GXV7"/>
<gene>
    <name evidence="1" type="ORF">EKG83_15965</name>
</gene>
<dbReference type="OrthoDB" id="4964806at2"/>
<keyword evidence="2" id="KW-1185">Reference proteome</keyword>
<evidence type="ECO:0000313" key="1">
    <source>
        <dbReference type="EMBL" id="QFZ18748.1"/>
    </source>
</evidence>
<name>A0A5Q0GXV7_SACSY</name>
<dbReference type="RefSeq" id="WP_033431220.1">
    <property type="nucleotide sequence ID" value="NZ_CP034550.1"/>
</dbReference>
<dbReference type="Proteomes" id="UP000325787">
    <property type="component" value="Chromosome"/>
</dbReference>
<evidence type="ECO:0000313" key="2">
    <source>
        <dbReference type="Proteomes" id="UP000325787"/>
    </source>
</evidence>
<reference evidence="2" key="1">
    <citation type="journal article" date="2021" name="Curr. Microbiol.">
        <title>Complete genome of nocamycin-producing strain Saccharothrix syringae NRRL B-16468 reveals the biosynthetic potential for secondary metabolites.</title>
        <authorList>
            <person name="Mo X."/>
            <person name="Yang S."/>
        </authorList>
    </citation>
    <scope>NUCLEOTIDE SEQUENCE [LARGE SCALE GENOMIC DNA]</scope>
    <source>
        <strain evidence="2">ATCC 51364 / DSM 43886 / JCM 6844 / KCTC 9398 / NBRC 14523 / NRRL B-16468 / INA 2240</strain>
    </source>
</reference>
<sequence length="131" mass="14026">MPESCARALRAALPLTVDGASWGDDEVLTLSGAGWSLAASCAWRVVGERLRFGWESEDARALVDRMVGLDVVGCEPQSAFFPADPRFLMSDGTALELFSAHHLEPWVMTVGGTTFVASPSAAEWVGHAFDV</sequence>
<accession>A0A5Q0GXV7</accession>
<dbReference type="KEGG" id="ssyi:EKG83_15965"/>
<proteinExistence type="predicted"/>
<dbReference type="EMBL" id="CP034550">
    <property type="protein sequence ID" value="QFZ18748.1"/>
    <property type="molecule type" value="Genomic_DNA"/>
</dbReference>
<organism evidence="1 2">
    <name type="scientific">Saccharothrix syringae</name>
    <name type="common">Nocardiopsis syringae</name>
    <dbReference type="NCBI Taxonomy" id="103733"/>
    <lineage>
        <taxon>Bacteria</taxon>
        <taxon>Bacillati</taxon>
        <taxon>Actinomycetota</taxon>
        <taxon>Actinomycetes</taxon>
        <taxon>Pseudonocardiales</taxon>
        <taxon>Pseudonocardiaceae</taxon>
        <taxon>Saccharothrix</taxon>
    </lineage>
</organism>
<protein>
    <submittedName>
        <fullName evidence="1">Uncharacterized protein</fullName>
    </submittedName>
</protein>